<dbReference type="PROSITE" id="PS50949">
    <property type="entry name" value="HTH_GNTR"/>
    <property type="match status" value="1"/>
</dbReference>
<dbReference type="PANTHER" id="PTHR43537:SF5">
    <property type="entry name" value="UXU OPERON TRANSCRIPTIONAL REGULATOR"/>
    <property type="match status" value="1"/>
</dbReference>
<dbReference type="PANTHER" id="PTHR43537">
    <property type="entry name" value="TRANSCRIPTIONAL REGULATOR, GNTR FAMILY"/>
    <property type="match status" value="1"/>
</dbReference>
<dbReference type="CDD" id="cd07377">
    <property type="entry name" value="WHTH_GntR"/>
    <property type="match status" value="1"/>
</dbReference>
<dbReference type="Pfam" id="PF07729">
    <property type="entry name" value="FCD"/>
    <property type="match status" value="1"/>
</dbReference>
<evidence type="ECO:0000313" key="6">
    <source>
        <dbReference type="Proteomes" id="UP000092207"/>
    </source>
</evidence>
<dbReference type="Gene3D" id="1.20.120.530">
    <property type="entry name" value="GntR ligand-binding domain-like"/>
    <property type="match status" value="1"/>
</dbReference>
<dbReference type="InterPro" id="IPR000524">
    <property type="entry name" value="Tscrpt_reg_HTH_GntR"/>
</dbReference>
<organism evidence="5 6">
    <name type="scientific">Mycobacterium scrofulaceum</name>
    <dbReference type="NCBI Taxonomy" id="1783"/>
    <lineage>
        <taxon>Bacteria</taxon>
        <taxon>Bacillati</taxon>
        <taxon>Actinomycetota</taxon>
        <taxon>Actinomycetes</taxon>
        <taxon>Mycobacteriales</taxon>
        <taxon>Mycobacteriaceae</taxon>
        <taxon>Mycobacterium</taxon>
    </lineage>
</organism>
<keyword evidence="3" id="KW-0804">Transcription</keyword>
<name>A0A1A2VR24_MYCSC</name>
<dbReference type="Gene3D" id="1.10.10.10">
    <property type="entry name" value="Winged helix-like DNA-binding domain superfamily/Winged helix DNA-binding domain"/>
    <property type="match status" value="1"/>
</dbReference>
<dbReference type="InterPro" id="IPR011711">
    <property type="entry name" value="GntR_C"/>
</dbReference>
<dbReference type="GO" id="GO:0003700">
    <property type="term" value="F:DNA-binding transcription factor activity"/>
    <property type="evidence" value="ECO:0007669"/>
    <property type="project" value="InterPro"/>
</dbReference>
<dbReference type="InterPro" id="IPR036388">
    <property type="entry name" value="WH-like_DNA-bd_sf"/>
</dbReference>
<dbReference type="AlphaFoldDB" id="A0A1A2VR24"/>
<dbReference type="Pfam" id="PF00392">
    <property type="entry name" value="GntR"/>
    <property type="match status" value="1"/>
</dbReference>
<proteinExistence type="predicted"/>
<feature type="domain" description="HTH gntR-type" evidence="4">
    <location>
        <begin position="17"/>
        <end position="87"/>
    </location>
</feature>
<comment type="caution">
    <text evidence="5">The sequence shown here is derived from an EMBL/GenBank/DDBJ whole genome shotgun (WGS) entry which is preliminary data.</text>
</comment>
<dbReference type="SUPFAM" id="SSF46785">
    <property type="entry name" value="Winged helix' DNA-binding domain"/>
    <property type="match status" value="1"/>
</dbReference>
<dbReference type="SMART" id="SM00345">
    <property type="entry name" value="HTH_GNTR"/>
    <property type="match status" value="1"/>
</dbReference>
<sequence>MTDLGIGRDARRRLSAPRIAEIVADELRRQIINGDLADGDLLPRQEVLVEQFNVSLVSLREALRILETEGLVSVRRGNRGGAVVHAPAKTSAAYMLGLLLQSESVAVADLGMALQELEPACAALAARRPDRADTLVPELNRVNDAMAENIEDGALFTEIGREFHDLVVRGCGNHTIIAVVGSLETLWTSHEQQWADESAARGTYPSLAQRRTVLGTHVKLTETIAEGDVDRARRIAGRHLADTQTYVLSERHGQLIHALSPQALSRTRDFRQP</sequence>
<gene>
    <name evidence="5" type="ORF">A5679_15975</name>
</gene>
<evidence type="ECO:0000259" key="4">
    <source>
        <dbReference type="PROSITE" id="PS50949"/>
    </source>
</evidence>
<dbReference type="SMART" id="SM00895">
    <property type="entry name" value="FCD"/>
    <property type="match status" value="1"/>
</dbReference>
<dbReference type="InterPro" id="IPR008920">
    <property type="entry name" value="TF_FadR/GntR_C"/>
</dbReference>
<protein>
    <submittedName>
        <fullName evidence="5">GntR family transcriptional regulator</fullName>
    </submittedName>
</protein>
<keyword evidence="1" id="KW-0805">Transcription regulation</keyword>
<dbReference type="InterPro" id="IPR036390">
    <property type="entry name" value="WH_DNA-bd_sf"/>
</dbReference>
<dbReference type="PRINTS" id="PR00035">
    <property type="entry name" value="HTHGNTR"/>
</dbReference>
<evidence type="ECO:0000313" key="5">
    <source>
        <dbReference type="EMBL" id="OBI03774.1"/>
    </source>
</evidence>
<dbReference type="GO" id="GO:0003677">
    <property type="term" value="F:DNA binding"/>
    <property type="evidence" value="ECO:0007669"/>
    <property type="project" value="UniProtKB-KW"/>
</dbReference>
<dbReference type="EMBL" id="LZJY01000193">
    <property type="protein sequence ID" value="OBI03774.1"/>
    <property type="molecule type" value="Genomic_DNA"/>
</dbReference>
<accession>A0A1A2VR24</accession>
<dbReference type="Proteomes" id="UP000092207">
    <property type="component" value="Unassembled WGS sequence"/>
</dbReference>
<keyword evidence="2" id="KW-0238">DNA-binding</keyword>
<dbReference type="RefSeq" id="WP_067305088.1">
    <property type="nucleotide sequence ID" value="NZ_LZJY01000193.1"/>
</dbReference>
<evidence type="ECO:0000256" key="1">
    <source>
        <dbReference type="ARBA" id="ARBA00023015"/>
    </source>
</evidence>
<evidence type="ECO:0000256" key="2">
    <source>
        <dbReference type="ARBA" id="ARBA00023125"/>
    </source>
</evidence>
<dbReference type="SUPFAM" id="SSF48008">
    <property type="entry name" value="GntR ligand-binding domain-like"/>
    <property type="match status" value="1"/>
</dbReference>
<reference evidence="5 6" key="1">
    <citation type="submission" date="2016-06" db="EMBL/GenBank/DDBJ databases">
        <authorList>
            <person name="Kjaerup R.B."/>
            <person name="Dalgaard T.S."/>
            <person name="Juul-Madsen H.R."/>
        </authorList>
    </citation>
    <scope>NUCLEOTIDE SEQUENCE [LARGE SCALE GENOMIC DNA]</scope>
    <source>
        <strain evidence="5 6">E2838</strain>
    </source>
</reference>
<evidence type="ECO:0000256" key="3">
    <source>
        <dbReference type="ARBA" id="ARBA00023163"/>
    </source>
</evidence>